<proteinExistence type="predicted"/>
<accession>A0ABU1APR7</accession>
<protein>
    <recommendedName>
        <fullName evidence="3">PAS domain-containing protein</fullName>
    </recommendedName>
</protein>
<gene>
    <name evidence="1" type="ORF">QEH59_15560</name>
</gene>
<dbReference type="InterPro" id="IPR035965">
    <property type="entry name" value="PAS-like_dom_sf"/>
</dbReference>
<dbReference type="RefSeq" id="WP_308986298.1">
    <property type="nucleotide sequence ID" value="NZ_JARXIC010000035.1"/>
</dbReference>
<organism evidence="1 2">
    <name type="scientific">Thalassobacterium sedimentorum</name>
    <dbReference type="NCBI Taxonomy" id="3041258"/>
    <lineage>
        <taxon>Bacteria</taxon>
        <taxon>Pseudomonadati</taxon>
        <taxon>Verrucomicrobiota</taxon>
        <taxon>Opitutia</taxon>
        <taxon>Puniceicoccales</taxon>
        <taxon>Coraliomargaritaceae</taxon>
        <taxon>Thalassobacterium</taxon>
    </lineage>
</organism>
<comment type="caution">
    <text evidence="1">The sequence shown here is derived from an EMBL/GenBank/DDBJ whole genome shotgun (WGS) entry which is preliminary data.</text>
</comment>
<reference evidence="1 2" key="1">
    <citation type="submission" date="2023-04" db="EMBL/GenBank/DDBJ databases">
        <title>A novel bacteria isolated from coastal sediment.</title>
        <authorList>
            <person name="Liu X.-J."/>
            <person name="Du Z.-J."/>
        </authorList>
    </citation>
    <scope>NUCLEOTIDE SEQUENCE [LARGE SCALE GENOMIC DNA]</scope>
    <source>
        <strain evidence="1 2">SDUM461004</strain>
    </source>
</reference>
<sequence>MAAIEYSGEIPAERASWEELHVQIAAIHANERLMQILGELPDEILLLNQNRQIIYVNEVALKCLGVQDPAEVYGCRPGEVFGCVHASQGAGGCGTSEHCSFCGGLRVIMNSLNGYADVQKCRIARAEGAAPLDMIVHGVPINVLGMSLSLVCCQPIASEKNKQVAVASFRVQRYAAYLEEI</sequence>
<keyword evidence="2" id="KW-1185">Reference proteome</keyword>
<name>A0ABU1APR7_9BACT</name>
<evidence type="ECO:0008006" key="3">
    <source>
        <dbReference type="Google" id="ProtNLM"/>
    </source>
</evidence>
<evidence type="ECO:0000313" key="2">
    <source>
        <dbReference type="Proteomes" id="UP001243717"/>
    </source>
</evidence>
<evidence type="ECO:0000313" key="1">
    <source>
        <dbReference type="EMBL" id="MDQ8195850.1"/>
    </source>
</evidence>
<dbReference type="EMBL" id="JARXIC010000035">
    <property type="protein sequence ID" value="MDQ8195850.1"/>
    <property type="molecule type" value="Genomic_DNA"/>
</dbReference>
<dbReference type="SUPFAM" id="SSF55785">
    <property type="entry name" value="PYP-like sensor domain (PAS domain)"/>
    <property type="match status" value="1"/>
</dbReference>
<dbReference type="Proteomes" id="UP001243717">
    <property type="component" value="Unassembled WGS sequence"/>
</dbReference>
<dbReference type="Gene3D" id="3.30.450.20">
    <property type="entry name" value="PAS domain"/>
    <property type="match status" value="1"/>
</dbReference>